<organism evidence="1 2">
    <name type="scientific">Paucimonas lemoignei</name>
    <name type="common">Pseudomonas lemoignei</name>
    <dbReference type="NCBI Taxonomy" id="29443"/>
    <lineage>
        <taxon>Bacteria</taxon>
        <taxon>Pseudomonadati</taxon>
        <taxon>Pseudomonadota</taxon>
        <taxon>Betaproteobacteria</taxon>
        <taxon>Burkholderiales</taxon>
        <taxon>Burkholderiaceae</taxon>
        <taxon>Paucimonas</taxon>
    </lineage>
</organism>
<sequence length="165" mass="18043">MSASASHFIDRATAEAAVRYSLPTITEAMKDKKVGDSGFLYIVVMDPGRPPQLASFEEAILYEHAIGDRERWDADYAAFARAKAQVAWKTGMNSHAVQELYPHLLGAGDTLLWGSVAMDGIVVGVSGLHPWFDEAVAGTIAMWLRALSKVQAHAARRDNLFIPKD</sequence>
<reference evidence="1 2" key="1">
    <citation type="submission" date="2019-03" db="EMBL/GenBank/DDBJ databases">
        <title>Genomic Encyclopedia of Type Strains, Phase IV (KMG-IV): sequencing the most valuable type-strain genomes for metagenomic binning, comparative biology and taxonomic classification.</title>
        <authorList>
            <person name="Goeker M."/>
        </authorList>
    </citation>
    <scope>NUCLEOTIDE SEQUENCE [LARGE SCALE GENOMIC DNA]</scope>
    <source>
        <strain evidence="1 2">DSM 7445</strain>
    </source>
</reference>
<evidence type="ECO:0000313" key="1">
    <source>
        <dbReference type="EMBL" id="TCS34687.1"/>
    </source>
</evidence>
<dbReference type="RefSeq" id="WP_132259790.1">
    <property type="nucleotide sequence ID" value="NZ_SLZQ01000012.1"/>
</dbReference>
<dbReference type="Proteomes" id="UP000295382">
    <property type="component" value="Unassembled WGS sequence"/>
</dbReference>
<proteinExistence type="predicted"/>
<evidence type="ECO:0000313" key="2">
    <source>
        <dbReference type="Proteomes" id="UP000295382"/>
    </source>
</evidence>
<accession>A0A4R3HQF5</accession>
<name>A0A4R3HQF5_PAULE</name>
<gene>
    <name evidence="1" type="ORF">EDC30_11217</name>
</gene>
<comment type="caution">
    <text evidence="1">The sequence shown here is derived from an EMBL/GenBank/DDBJ whole genome shotgun (WGS) entry which is preliminary data.</text>
</comment>
<dbReference type="OrthoDB" id="8665408at2"/>
<keyword evidence="2" id="KW-1185">Reference proteome</keyword>
<dbReference type="AlphaFoldDB" id="A0A4R3HQF5"/>
<protein>
    <submittedName>
        <fullName evidence="1">Uncharacterized protein</fullName>
    </submittedName>
</protein>
<dbReference type="EMBL" id="SLZQ01000012">
    <property type="protein sequence ID" value="TCS34687.1"/>
    <property type="molecule type" value="Genomic_DNA"/>
</dbReference>